<evidence type="ECO:0000256" key="1">
    <source>
        <dbReference type="ARBA" id="ARBA00022737"/>
    </source>
</evidence>
<dbReference type="InterPro" id="IPR001119">
    <property type="entry name" value="SLH_dom"/>
</dbReference>
<reference evidence="3 4" key="1">
    <citation type="submission" date="2017-12" db="EMBL/GenBank/DDBJ databases">
        <title>Complete genome sequence of Herbivorax saccincola GGR1, a novel Cellulosome-producing hydrolytic bacterium in a thermophilic biogas plant, established by Illumina and Nanopore MinION sequencing.</title>
        <authorList>
            <person name="Pechtl A."/>
            <person name="Ruckert C."/>
            <person name="Koeck D.E."/>
            <person name="Maus I."/>
            <person name="Winkler A."/>
            <person name="Kalinowski J."/>
            <person name="Puhler A."/>
            <person name="Schwarz W.W."/>
            <person name="Zverlov V.V."/>
            <person name="Schluter A."/>
            <person name="Liebl W."/>
        </authorList>
    </citation>
    <scope>NUCLEOTIDE SEQUENCE [LARGE SCALE GENOMIC DNA]</scope>
    <source>
        <strain evidence="4">SR1</strain>
    </source>
</reference>
<accession>A0A2K9EB97</accession>
<evidence type="ECO:0000313" key="3">
    <source>
        <dbReference type="EMBL" id="AUG56475.1"/>
    </source>
</evidence>
<evidence type="ECO:0000313" key="4">
    <source>
        <dbReference type="Proteomes" id="UP000233534"/>
    </source>
</evidence>
<name>A0A2K9EB97_9FIRM</name>
<dbReference type="AlphaFoldDB" id="A0A2K9EB97"/>
<proteinExistence type="predicted"/>
<gene>
    <name evidence="3" type="primary">ancA5</name>
    <name evidence="3" type="ORF">HVS_02600</name>
</gene>
<dbReference type="EMBL" id="CP025197">
    <property type="protein sequence ID" value="AUG56475.1"/>
    <property type="molecule type" value="Genomic_DNA"/>
</dbReference>
<dbReference type="PROSITE" id="PS51272">
    <property type="entry name" value="SLH"/>
    <property type="match status" value="2"/>
</dbReference>
<dbReference type="KEGG" id="hsc:HVS_02600"/>
<dbReference type="Proteomes" id="UP000233534">
    <property type="component" value="Chromosome"/>
</dbReference>
<organism evidence="3 4">
    <name type="scientific">Acetivibrio saccincola</name>
    <dbReference type="NCBI Taxonomy" id="1677857"/>
    <lineage>
        <taxon>Bacteria</taxon>
        <taxon>Bacillati</taxon>
        <taxon>Bacillota</taxon>
        <taxon>Clostridia</taxon>
        <taxon>Eubacteriales</taxon>
        <taxon>Oscillospiraceae</taxon>
        <taxon>Acetivibrio</taxon>
    </lineage>
</organism>
<dbReference type="PANTHER" id="PTHR43308">
    <property type="entry name" value="OUTER MEMBRANE PROTEIN ALPHA-RELATED"/>
    <property type="match status" value="1"/>
</dbReference>
<protein>
    <submittedName>
        <fullName evidence="3">Cellulosome-anchoring protein</fullName>
    </submittedName>
</protein>
<dbReference type="InterPro" id="IPR051465">
    <property type="entry name" value="Cell_Envelope_Struct_Comp"/>
</dbReference>
<keyword evidence="4" id="KW-1185">Reference proteome</keyword>
<keyword evidence="1" id="KW-0677">Repeat</keyword>
<dbReference type="Pfam" id="PF00395">
    <property type="entry name" value="SLH"/>
    <property type="match status" value="2"/>
</dbReference>
<evidence type="ECO:0000259" key="2">
    <source>
        <dbReference type="PROSITE" id="PS51272"/>
    </source>
</evidence>
<feature type="domain" description="SLH" evidence="2">
    <location>
        <begin position="66"/>
        <end position="129"/>
    </location>
</feature>
<feature type="domain" description="SLH" evidence="2">
    <location>
        <begin position="2"/>
        <end position="65"/>
    </location>
</feature>
<dbReference type="PANTHER" id="PTHR43308:SF5">
    <property type="entry name" value="S-LAYER PROTEIN _ PEPTIDOGLYCAN ENDO-BETA-N-ACETYLGLUCOSAMINIDASE"/>
    <property type="match status" value="1"/>
</dbReference>
<sequence length="169" mass="19493">MIGNKYTDVDDSHWAAWAIKLTSDKGLFVGYPDGSFKPDQNITRAEFSTAVFKFLKLVRGISEVQFSEFTFEDAKGHWAENYIEQLTRLGYISGYPDGTFKPENKILRSETVALMNRALERGPLYGAPQIFEDVTEKHWAFYDIAEGALDHRYRIDEDKREVLVEILEK</sequence>